<evidence type="ECO:0000313" key="2">
    <source>
        <dbReference type="Proteomes" id="UP000241507"/>
    </source>
</evidence>
<organism evidence="1 2">
    <name type="scientific">Christiangramia fulva</name>
    <dbReference type="NCBI Taxonomy" id="2126553"/>
    <lineage>
        <taxon>Bacteria</taxon>
        <taxon>Pseudomonadati</taxon>
        <taxon>Bacteroidota</taxon>
        <taxon>Flavobacteriia</taxon>
        <taxon>Flavobacteriales</taxon>
        <taxon>Flavobacteriaceae</taxon>
        <taxon>Christiangramia</taxon>
    </lineage>
</organism>
<keyword evidence="2" id="KW-1185">Reference proteome</keyword>
<sequence>MEKYLLNNRVCPLPMNWNELYKILVRETRNSGIQKPLILAAWNFTSDEQKLGRFEEHLKLIEEKNIITAKVFLDGLEEDKWYHKEI</sequence>
<evidence type="ECO:0000313" key="1">
    <source>
        <dbReference type="EMBL" id="AVR44777.1"/>
    </source>
</evidence>
<gene>
    <name evidence="1" type="ORF">C7S20_05575</name>
</gene>
<name>A0A2R3Z3D3_9FLAO</name>
<dbReference type="AlphaFoldDB" id="A0A2R3Z3D3"/>
<dbReference type="RefSeq" id="WP_107011555.1">
    <property type="nucleotide sequence ID" value="NZ_CP028136.1"/>
</dbReference>
<dbReference type="EMBL" id="CP028136">
    <property type="protein sequence ID" value="AVR44777.1"/>
    <property type="molecule type" value="Genomic_DNA"/>
</dbReference>
<dbReference type="OrthoDB" id="1448358at2"/>
<dbReference type="KEGG" id="grs:C7S20_05575"/>
<proteinExistence type="predicted"/>
<dbReference type="Proteomes" id="UP000241507">
    <property type="component" value="Chromosome"/>
</dbReference>
<accession>A0A2R3Z3D3</accession>
<protein>
    <submittedName>
        <fullName evidence="1">Uncharacterized protein</fullName>
    </submittedName>
</protein>
<reference evidence="2" key="1">
    <citation type="submission" date="2018-03" db="EMBL/GenBank/DDBJ databases">
        <title>Gramella fulva sp. nov., isolated from a dry surface of tidal flat.</title>
        <authorList>
            <person name="Hwang S.H."/>
            <person name="Hwang W.M."/>
            <person name="Kang K."/>
            <person name="Ahn T.-Y."/>
        </authorList>
    </citation>
    <scope>NUCLEOTIDE SEQUENCE [LARGE SCALE GENOMIC DNA]</scope>
    <source>
        <strain evidence="2">SH35</strain>
    </source>
</reference>